<gene>
    <name evidence="1" type="ORF">DFL_005735</name>
</gene>
<dbReference type="RefSeq" id="XP_067489511.1">
    <property type="nucleotide sequence ID" value="XM_067635040.1"/>
</dbReference>
<comment type="caution">
    <text evidence="1">The sequence shown here is derived from an EMBL/GenBank/DDBJ whole genome shotgun (WGS) entry which is preliminary data.</text>
</comment>
<evidence type="ECO:0000313" key="2">
    <source>
        <dbReference type="Proteomes" id="UP000283090"/>
    </source>
</evidence>
<evidence type="ECO:0000313" key="1">
    <source>
        <dbReference type="EMBL" id="RVD83967.1"/>
    </source>
</evidence>
<dbReference type="Proteomes" id="UP000283090">
    <property type="component" value="Unassembled WGS sequence"/>
</dbReference>
<accession>A0A436ZY83</accession>
<dbReference type="EMBL" id="SAEB01000007">
    <property type="protein sequence ID" value="RVD83967.1"/>
    <property type="molecule type" value="Genomic_DNA"/>
</dbReference>
<organism evidence="1 2">
    <name type="scientific">Arthrobotrys flagrans</name>
    <name type="common">Nematode-trapping fungus</name>
    <name type="synonym">Trichothecium flagrans</name>
    <dbReference type="NCBI Taxonomy" id="97331"/>
    <lineage>
        <taxon>Eukaryota</taxon>
        <taxon>Fungi</taxon>
        <taxon>Dikarya</taxon>
        <taxon>Ascomycota</taxon>
        <taxon>Pezizomycotina</taxon>
        <taxon>Orbiliomycetes</taxon>
        <taxon>Orbiliales</taxon>
        <taxon>Orbiliaceae</taxon>
        <taxon>Arthrobotrys</taxon>
    </lineage>
</organism>
<reference evidence="1 2" key="1">
    <citation type="submission" date="2019-01" db="EMBL/GenBank/DDBJ databases">
        <title>Intercellular communication is required for trap formation in the nematode-trapping fungus Duddingtonia flagrans.</title>
        <authorList>
            <person name="Youssar L."/>
            <person name="Wernet V."/>
            <person name="Hensel N."/>
            <person name="Hildebrandt H.-G."/>
            <person name="Fischer R."/>
        </authorList>
    </citation>
    <scope>NUCLEOTIDE SEQUENCE [LARGE SCALE GENOMIC DNA]</scope>
    <source>
        <strain evidence="1 2">CBS H-5679</strain>
    </source>
</reference>
<sequence length="80" mass="8416">MRNGSSSALTSTNGTPKYWALIKDMLLVKLSIILLSQSCRRATTSNSLAICGIDIGGFTIHTRKYLGGEGGLEGSLQIAG</sequence>
<keyword evidence="2" id="KW-1185">Reference proteome</keyword>
<dbReference type="AlphaFoldDB" id="A0A436ZY83"/>
<dbReference type="GeneID" id="93588046"/>
<dbReference type="VEuPathDB" id="FungiDB:DFL_005735"/>
<proteinExistence type="predicted"/>
<protein>
    <submittedName>
        <fullName evidence="1">Uncharacterized protein</fullName>
    </submittedName>
</protein>
<name>A0A436ZY83_ARTFL</name>